<feature type="signal peptide" evidence="11">
    <location>
        <begin position="1"/>
        <end position="24"/>
    </location>
</feature>
<dbReference type="InterPro" id="IPR023230">
    <property type="entry name" value="Glyco_hydro_2_CS"/>
</dbReference>
<evidence type="ECO:0000256" key="3">
    <source>
        <dbReference type="ARBA" id="ARBA00007401"/>
    </source>
</evidence>
<evidence type="ECO:0000256" key="1">
    <source>
        <dbReference type="ARBA" id="ARBA00001412"/>
    </source>
</evidence>
<sequence length="1087" mass="123052">MTTKQFFISIFILCLSISSLVAQRHDWENEQVIGINKEAAHSVYIPYATIDQALTDYANESPYYQSLNGSWKFNWVKSPDMRPVDFYKPDFNVNYWDNIEVPSNWQMKGYGKPIYTNITYPFVKNPPYIMSPAYAGWTNSETPNPVGSYRRNFVIPDNWSGREIFLNFAGVQSAMYVWVNGKKVGYSQEGMTPAEFDITPYIQKGNNTLAVEVYQWSDGSYLEDQDFWRLAGIFRDVALYSTPKFYIRDFFVQPELNDDFTSATLKTKLSFANKTFKGAVSVEGYLLKDGQSYKGEKPVFVKQLTASEVSKKTSELSINTKIDHPDLWSAETPNLYQTVFVLKGASGEILEVVATPFGFRKIEIRDSQLWVNGKSVLLKGVNRHDLDPVNGRTVSYGIMEQDVKLFKQFNINTVRTSHYPNHPDFYKLCDRYGIYMISEADLESHGMGFEKEGLGHDVRWEKAHVSRQVSMVEAFKNHPSIIIWSLGNEAGTGANFEACRKTVLNLDKTRPIHYQGYNEVADIESNMYPSVEYIDEIGSRNDPKPFLMCEYAHAMGNAVGNLQEYWDVIEKHKRLIGGCIWDWVDQGLKKEVPGKPGEYFFAYGGDYGDRPTDWNFCANGLTTPDRSITPKLEEVKKVYQYIAITPQDILNGKVSIKNKYQFINLDQFDLVWELSCDGSMIEAGIMNPLNLKPGKSAELSIPFTKPQLKAGGEYFLKVIFKLHTDEKWASKGHVVAWEQLAVPFNVPAVEPVRPQSLSSLSYYENGDWIQVSGKAFNLKFNKKVGTITDLDYFGTTVLHTDPEAINGVRIEAKSIYKDTLSSASIAGPMLNVFRAQVDNDYFFGGGYGTKWREAALYNMKPTVKNISVSKKGDVLVIDVTLNSKSSKGYAVGQHTIWKIYGNGFVDVTTDFDPDKLDYPLAKLGFLLQMPEGFEDVTFYGAGPHENYRDRLRSAAIGCYKTTVDAMFEPYLRTQDCGNRSNINWFAVSNHEGVGMMVVADHKMDFSALHYTPFDLEKANHPYELTRRKQTILTVDMQHNGLGGGSCGPGPMDKYLLKTEKASFSFSIRPYIGNMGDMGDVAKMKLGN</sequence>
<evidence type="ECO:0000256" key="5">
    <source>
        <dbReference type="ARBA" id="ARBA00012756"/>
    </source>
</evidence>
<dbReference type="InterPro" id="IPR036156">
    <property type="entry name" value="Beta-gal/glucu_dom_sf"/>
</dbReference>
<dbReference type="InterPro" id="IPR006103">
    <property type="entry name" value="Glyco_hydro_2_cat"/>
</dbReference>
<dbReference type="PROSITE" id="PS00608">
    <property type="entry name" value="GLYCOSYL_HYDROL_F2_2"/>
    <property type="match status" value="1"/>
</dbReference>
<dbReference type="InterPro" id="IPR006101">
    <property type="entry name" value="Glyco_hydro_2"/>
</dbReference>
<evidence type="ECO:0000256" key="4">
    <source>
        <dbReference type="ARBA" id="ARBA00011245"/>
    </source>
</evidence>
<dbReference type="PANTHER" id="PTHR46323:SF2">
    <property type="entry name" value="BETA-GALACTOSIDASE"/>
    <property type="match status" value="1"/>
</dbReference>
<evidence type="ECO:0000259" key="12">
    <source>
        <dbReference type="SMART" id="SM01038"/>
    </source>
</evidence>
<keyword evidence="7" id="KW-0106">Calcium</keyword>
<dbReference type="Pfam" id="PF02837">
    <property type="entry name" value="Glyco_hydro_2_N"/>
    <property type="match status" value="1"/>
</dbReference>
<evidence type="ECO:0000256" key="8">
    <source>
        <dbReference type="ARBA" id="ARBA00023295"/>
    </source>
</evidence>
<dbReference type="InterPro" id="IPR032312">
    <property type="entry name" value="LacZ_4"/>
</dbReference>
<keyword evidence="6 10" id="KW-0378">Hydrolase</keyword>
<dbReference type="SUPFAM" id="SSF51445">
    <property type="entry name" value="(Trans)glycosidases"/>
    <property type="match status" value="1"/>
</dbReference>
<dbReference type="SUPFAM" id="SSF49785">
    <property type="entry name" value="Galactose-binding domain-like"/>
    <property type="match status" value="1"/>
</dbReference>
<dbReference type="InterPro" id="IPR006104">
    <property type="entry name" value="Glyco_hydro_2_N"/>
</dbReference>
<dbReference type="Pfam" id="PF16353">
    <property type="entry name" value="LacZ_4"/>
    <property type="match status" value="1"/>
</dbReference>
<accession>A0ABU1Y6K5</accession>
<comment type="similarity">
    <text evidence="3 10">Belongs to the glycosyl hydrolase 2 family.</text>
</comment>
<dbReference type="PANTHER" id="PTHR46323">
    <property type="entry name" value="BETA-GALACTOSIDASE"/>
    <property type="match status" value="1"/>
</dbReference>
<dbReference type="PRINTS" id="PR00132">
    <property type="entry name" value="GLHYDRLASE2"/>
</dbReference>
<evidence type="ECO:0000256" key="9">
    <source>
        <dbReference type="ARBA" id="ARBA00032230"/>
    </source>
</evidence>
<name>A0ABU1Y6K5_9FLAO</name>
<keyword evidence="14" id="KW-1185">Reference proteome</keyword>
<evidence type="ECO:0000313" key="13">
    <source>
        <dbReference type="EMBL" id="MDR7209865.1"/>
    </source>
</evidence>
<dbReference type="InterPro" id="IPR011013">
    <property type="entry name" value="Gal_mutarotase_sf_dom"/>
</dbReference>
<feature type="domain" description="Beta galactosidase small chain/" evidence="12">
    <location>
        <begin position="770"/>
        <end position="1068"/>
    </location>
</feature>
<comment type="catalytic activity">
    <reaction evidence="1 10">
        <text>Hydrolysis of terminal non-reducing beta-D-galactose residues in beta-D-galactosides.</text>
        <dbReference type="EC" id="3.2.1.23"/>
    </reaction>
</comment>
<keyword evidence="8 10" id="KW-0326">Glycosidase</keyword>
<comment type="caution">
    <text evidence="13">The sequence shown here is derived from an EMBL/GenBank/DDBJ whole genome shotgun (WGS) entry which is preliminary data.</text>
</comment>
<comment type="subunit">
    <text evidence="4">Monomer.</text>
</comment>
<dbReference type="InterPro" id="IPR014718">
    <property type="entry name" value="GH-type_carb-bd"/>
</dbReference>
<evidence type="ECO:0000256" key="11">
    <source>
        <dbReference type="SAM" id="SignalP"/>
    </source>
</evidence>
<dbReference type="EMBL" id="JAVDWQ010000005">
    <property type="protein sequence ID" value="MDR7209865.1"/>
    <property type="molecule type" value="Genomic_DNA"/>
</dbReference>
<dbReference type="Pfam" id="PF02929">
    <property type="entry name" value="Bgal_small_N"/>
    <property type="match status" value="1"/>
</dbReference>
<dbReference type="SUPFAM" id="SSF74650">
    <property type="entry name" value="Galactose mutarotase-like"/>
    <property type="match status" value="1"/>
</dbReference>
<dbReference type="Gene3D" id="2.70.98.10">
    <property type="match status" value="1"/>
</dbReference>
<evidence type="ECO:0000256" key="2">
    <source>
        <dbReference type="ARBA" id="ARBA00001913"/>
    </source>
</evidence>
<gene>
    <name evidence="13" type="ORF">J2W48_001804</name>
</gene>
<reference evidence="13 14" key="1">
    <citation type="submission" date="2023-07" db="EMBL/GenBank/DDBJ databases">
        <title>Sorghum-associated microbial communities from plants grown in Nebraska, USA.</title>
        <authorList>
            <person name="Schachtman D."/>
        </authorList>
    </citation>
    <scope>NUCLEOTIDE SEQUENCE [LARGE SCALE GENOMIC DNA]</scope>
    <source>
        <strain evidence="13 14">4129</strain>
    </source>
</reference>
<evidence type="ECO:0000256" key="6">
    <source>
        <dbReference type="ARBA" id="ARBA00022801"/>
    </source>
</evidence>
<dbReference type="Gene3D" id="2.60.40.10">
    <property type="entry name" value="Immunoglobulins"/>
    <property type="match status" value="2"/>
</dbReference>
<dbReference type="Gene3D" id="2.60.120.260">
    <property type="entry name" value="Galactose-binding domain-like"/>
    <property type="match status" value="1"/>
</dbReference>
<dbReference type="InterPro" id="IPR006102">
    <property type="entry name" value="Ig-like_GH2"/>
</dbReference>
<dbReference type="SUPFAM" id="SSF49303">
    <property type="entry name" value="beta-Galactosidase/glucuronidase domain"/>
    <property type="match status" value="2"/>
</dbReference>
<protein>
    <recommendedName>
        <fullName evidence="5 10">Beta-galactosidase</fullName>
        <ecNumber evidence="5 10">3.2.1.23</ecNumber>
    </recommendedName>
    <alternativeName>
        <fullName evidence="9 10">Lactase</fullName>
    </alternativeName>
</protein>
<dbReference type="Gene3D" id="3.20.20.80">
    <property type="entry name" value="Glycosidases"/>
    <property type="match status" value="1"/>
</dbReference>
<keyword evidence="11" id="KW-0732">Signal</keyword>
<dbReference type="Pfam" id="PF02836">
    <property type="entry name" value="Glyco_hydro_2_C"/>
    <property type="match status" value="1"/>
</dbReference>
<dbReference type="EC" id="3.2.1.23" evidence="5 10"/>
<dbReference type="InterPro" id="IPR004199">
    <property type="entry name" value="B-gal_small/dom_5"/>
</dbReference>
<evidence type="ECO:0000256" key="10">
    <source>
        <dbReference type="RuleBase" id="RU361154"/>
    </source>
</evidence>
<evidence type="ECO:0000313" key="14">
    <source>
        <dbReference type="Proteomes" id="UP001269081"/>
    </source>
</evidence>
<dbReference type="SMART" id="SM01038">
    <property type="entry name" value="Bgal_small_N"/>
    <property type="match status" value="1"/>
</dbReference>
<feature type="chain" id="PRO_5046235554" description="Beta-galactosidase" evidence="11">
    <location>
        <begin position="25"/>
        <end position="1087"/>
    </location>
</feature>
<dbReference type="InterPro" id="IPR017853">
    <property type="entry name" value="GH"/>
</dbReference>
<dbReference type="GO" id="GO:0004565">
    <property type="term" value="F:beta-galactosidase activity"/>
    <property type="evidence" value="ECO:0007669"/>
    <property type="project" value="UniProtKB-EC"/>
</dbReference>
<proteinExistence type="inferred from homology"/>
<dbReference type="Pfam" id="PF00703">
    <property type="entry name" value="Glyco_hydro_2"/>
    <property type="match status" value="1"/>
</dbReference>
<dbReference type="InterPro" id="IPR008979">
    <property type="entry name" value="Galactose-bd-like_sf"/>
</dbReference>
<dbReference type="Proteomes" id="UP001269081">
    <property type="component" value="Unassembled WGS sequence"/>
</dbReference>
<dbReference type="InterPro" id="IPR013783">
    <property type="entry name" value="Ig-like_fold"/>
</dbReference>
<dbReference type="RefSeq" id="WP_310280418.1">
    <property type="nucleotide sequence ID" value="NZ_JAVDWQ010000005.1"/>
</dbReference>
<dbReference type="InterPro" id="IPR023232">
    <property type="entry name" value="Glyco_hydro_2_AS"/>
</dbReference>
<comment type="cofactor">
    <cofactor evidence="2">
        <name>Ca(2+)</name>
        <dbReference type="ChEBI" id="CHEBI:29108"/>
    </cofactor>
</comment>
<dbReference type="InterPro" id="IPR050347">
    <property type="entry name" value="Bact_Beta-galactosidase"/>
</dbReference>
<dbReference type="PROSITE" id="PS00719">
    <property type="entry name" value="GLYCOSYL_HYDROL_F2_1"/>
    <property type="match status" value="1"/>
</dbReference>
<organism evidence="13 14">
    <name type="scientific">Flavobacterium piscis</name>
    <dbReference type="NCBI Taxonomy" id="1114874"/>
    <lineage>
        <taxon>Bacteria</taxon>
        <taxon>Pseudomonadati</taxon>
        <taxon>Bacteroidota</taxon>
        <taxon>Flavobacteriia</taxon>
        <taxon>Flavobacteriales</taxon>
        <taxon>Flavobacteriaceae</taxon>
        <taxon>Flavobacterium</taxon>
    </lineage>
</organism>
<evidence type="ECO:0000256" key="7">
    <source>
        <dbReference type="ARBA" id="ARBA00022837"/>
    </source>
</evidence>